<evidence type="ECO:0000256" key="10">
    <source>
        <dbReference type="HAMAP-Rule" id="MF_00244"/>
    </source>
</evidence>
<evidence type="ECO:0000256" key="7">
    <source>
        <dbReference type="ARBA" id="ARBA00022840"/>
    </source>
</evidence>
<gene>
    <name evidence="10" type="primary">nadD</name>
    <name evidence="12" type="ORF">CF394_13365</name>
</gene>
<dbReference type="NCBIfam" id="TIGR00482">
    <property type="entry name" value="nicotinate (nicotinamide) nucleotide adenylyltransferase"/>
    <property type="match status" value="1"/>
</dbReference>
<dbReference type="InterPro" id="IPR004821">
    <property type="entry name" value="Cyt_trans-like"/>
</dbReference>
<dbReference type="HAMAP" id="MF_00244">
    <property type="entry name" value="NaMN_adenylyltr"/>
    <property type="match status" value="1"/>
</dbReference>
<dbReference type="NCBIfam" id="NF000841">
    <property type="entry name" value="PRK00071.1-4"/>
    <property type="match status" value="1"/>
</dbReference>
<comment type="catalytic activity">
    <reaction evidence="9 10">
        <text>nicotinate beta-D-ribonucleotide + ATP + H(+) = deamido-NAD(+) + diphosphate</text>
        <dbReference type="Rhea" id="RHEA:22860"/>
        <dbReference type="ChEBI" id="CHEBI:15378"/>
        <dbReference type="ChEBI" id="CHEBI:30616"/>
        <dbReference type="ChEBI" id="CHEBI:33019"/>
        <dbReference type="ChEBI" id="CHEBI:57502"/>
        <dbReference type="ChEBI" id="CHEBI:58437"/>
        <dbReference type="EC" id="2.7.7.18"/>
    </reaction>
</comment>
<proteinExistence type="inferred from homology"/>
<dbReference type="InterPro" id="IPR005248">
    <property type="entry name" value="NadD/NMNAT"/>
</dbReference>
<accession>A0A264W0L0</accession>
<dbReference type="NCBIfam" id="NF000840">
    <property type="entry name" value="PRK00071.1-3"/>
    <property type="match status" value="1"/>
</dbReference>
<dbReference type="RefSeq" id="WP_094944279.1">
    <property type="nucleotide sequence ID" value="NZ_NOKQ01000289.1"/>
</dbReference>
<name>A0A264W0L0_9BACL</name>
<organism evidence="12 13">
    <name type="scientific">Tetzosporium hominis</name>
    <dbReference type="NCBI Taxonomy" id="2020506"/>
    <lineage>
        <taxon>Bacteria</taxon>
        <taxon>Bacillati</taxon>
        <taxon>Bacillota</taxon>
        <taxon>Bacilli</taxon>
        <taxon>Bacillales</taxon>
        <taxon>Caryophanaceae</taxon>
        <taxon>Tetzosporium</taxon>
    </lineage>
</organism>
<evidence type="ECO:0000313" key="12">
    <source>
        <dbReference type="EMBL" id="OZS77119.1"/>
    </source>
</evidence>
<dbReference type="GO" id="GO:0009435">
    <property type="term" value="P:NAD+ biosynthetic process"/>
    <property type="evidence" value="ECO:0007669"/>
    <property type="project" value="UniProtKB-UniRule"/>
</dbReference>
<dbReference type="Pfam" id="PF01467">
    <property type="entry name" value="CTP_transf_like"/>
    <property type="match status" value="1"/>
</dbReference>
<feature type="domain" description="Cytidyltransferase-like" evidence="11">
    <location>
        <begin position="6"/>
        <end position="162"/>
    </location>
</feature>
<keyword evidence="8 10" id="KW-0520">NAD</keyword>
<evidence type="ECO:0000259" key="11">
    <source>
        <dbReference type="Pfam" id="PF01467"/>
    </source>
</evidence>
<keyword evidence="5 10" id="KW-0548">Nucleotidyltransferase</keyword>
<dbReference type="Proteomes" id="UP000217065">
    <property type="component" value="Unassembled WGS sequence"/>
</dbReference>
<evidence type="ECO:0000256" key="6">
    <source>
        <dbReference type="ARBA" id="ARBA00022741"/>
    </source>
</evidence>
<comment type="pathway">
    <text evidence="2 10">Cofactor biosynthesis; NAD(+) biosynthesis; deamido-NAD(+) from nicotinate D-ribonucleotide: step 1/1.</text>
</comment>
<evidence type="ECO:0000256" key="9">
    <source>
        <dbReference type="ARBA" id="ARBA00048721"/>
    </source>
</evidence>
<dbReference type="EMBL" id="NOKQ01000289">
    <property type="protein sequence ID" value="OZS77119.1"/>
    <property type="molecule type" value="Genomic_DNA"/>
</dbReference>
<dbReference type="PANTHER" id="PTHR39321">
    <property type="entry name" value="NICOTINATE-NUCLEOTIDE ADENYLYLTRANSFERASE-RELATED"/>
    <property type="match status" value="1"/>
</dbReference>
<evidence type="ECO:0000256" key="4">
    <source>
        <dbReference type="ARBA" id="ARBA00022679"/>
    </source>
</evidence>
<keyword evidence="4 10" id="KW-0808">Transferase</keyword>
<keyword evidence="7 10" id="KW-0067">ATP-binding</keyword>
<evidence type="ECO:0000256" key="8">
    <source>
        <dbReference type="ARBA" id="ARBA00023027"/>
    </source>
</evidence>
<dbReference type="PANTHER" id="PTHR39321:SF3">
    <property type="entry name" value="PHOSPHOPANTETHEINE ADENYLYLTRANSFERASE"/>
    <property type="match status" value="1"/>
</dbReference>
<sequence length="191" mass="21817">MKKIGLVGGTFNPPHYGHLLIASEIKEALGLDEMHFLPAAQSPFKDKNTRVTDEHRLDMLELALQELPESSIETIELERGGVSYTFDTVKELVETHEETEYFFLIGADQVEKLRDWYKIDELVNLVTIVAVPRPGYSLQTDYPVRFVTIPQLDVSSTELRRRLQEGISTRFLMPQSVAAYCEKEGLYVEPK</sequence>
<comment type="function">
    <text evidence="1 10">Catalyzes the reversible adenylation of nicotinate mononucleotide (NaMN) to nicotinic acid adenine dinucleotide (NaAD).</text>
</comment>
<dbReference type="CDD" id="cd02165">
    <property type="entry name" value="NMNAT"/>
    <property type="match status" value="1"/>
</dbReference>
<keyword evidence="13" id="KW-1185">Reference proteome</keyword>
<dbReference type="NCBIfam" id="TIGR00125">
    <property type="entry name" value="cyt_tran_rel"/>
    <property type="match status" value="1"/>
</dbReference>
<dbReference type="InterPro" id="IPR014729">
    <property type="entry name" value="Rossmann-like_a/b/a_fold"/>
</dbReference>
<evidence type="ECO:0000256" key="2">
    <source>
        <dbReference type="ARBA" id="ARBA00005019"/>
    </source>
</evidence>
<dbReference type="GO" id="GO:0005524">
    <property type="term" value="F:ATP binding"/>
    <property type="evidence" value="ECO:0007669"/>
    <property type="project" value="UniProtKB-KW"/>
</dbReference>
<dbReference type="Gene3D" id="3.40.50.620">
    <property type="entry name" value="HUPs"/>
    <property type="match status" value="1"/>
</dbReference>
<dbReference type="UniPathway" id="UPA00253">
    <property type="reaction ID" value="UER00332"/>
</dbReference>
<dbReference type="GO" id="GO:0004515">
    <property type="term" value="F:nicotinate-nucleotide adenylyltransferase activity"/>
    <property type="evidence" value="ECO:0007669"/>
    <property type="project" value="UniProtKB-UniRule"/>
</dbReference>
<dbReference type="OrthoDB" id="5295945at2"/>
<dbReference type="AlphaFoldDB" id="A0A264W0L0"/>
<evidence type="ECO:0000256" key="3">
    <source>
        <dbReference type="ARBA" id="ARBA00022642"/>
    </source>
</evidence>
<dbReference type="EC" id="2.7.7.18" evidence="10"/>
<reference evidence="12 13" key="1">
    <citation type="submission" date="2017-07" db="EMBL/GenBank/DDBJ databases">
        <title>Tetzosporium hominis gen.nov. sp.nov.</title>
        <authorList>
            <person name="Tetz G."/>
            <person name="Tetz V."/>
        </authorList>
    </citation>
    <scope>NUCLEOTIDE SEQUENCE [LARGE SCALE GENOMIC DNA]</scope>
    <source>
        <strain evidence="12 13">VT-49</strain>
    </source>
</reference>
<comment type="similarity">
    <text evidence="10">Belongs to the NadD family.</text>
</comment>
<keyword evidence="3 10" id="KW-0662">Pyridine nucleotide biosynthesis</keyword>
<protein>
    <recommendedName>
        <fullName evidence="10">Probable nicotinate-nucleotide adenylyltransferase</fullName>
        <ecNumber evidence="10">2.7.7.18</ecNumber>
    </recommendedName>
    <alternativeName>
        <fullName evidence="10">Deamido-NAD(+) diphosphorylase</fullName>
    </alternativeName>
    <alternativeName>
        <fullName evidence="10">Deamido-NAD(+) pyrophosphorylase</fullName>
    </alternativeName>
    <alternativeName>
        <fullName evidence="10">Nicotinate mononucleotide adenylyltransferase</fullName>
        <shortName evidence="10">NaMN adenylyltransferase</shortName>
    </alternativeName>
</protein>
<keyword evidence="6 10" id="KW-0547">Nucleotide-binding</keyword>
<evidence type="ECO:0000256" key="5">
    <source>
        <dbReference type="ARBA" id="ARBA00022695"/>
    </source>
</evidence>
<comment type="caution">
    <text evidence="12">The sequence shown here is derived from an EMBL/GenBank/DDBJ whole genome shotgun (WGS) entry which is preliminary data.</text>
</comment>
<dbReference type="SUPFAM" id="SSF52374">
    <property type="entry name" value="Nucleotidylyl transferase"/>
    <property type="match status" value="1"/>
</dbReference>
<evidence type="ECO:0000256" key="1">
    <source>
        <dbReference type="ARBA" id="ARBA00002324"/>
    </source>
</evidence>
<evidence type="ECO:0000313" key="13">
    <source>
        <dbReference type="Proteomes" id="UP000217065"/>
    </source>
</evidence>